<dbReference type="AlphaFoldDB" id="A0A212J4Y1"/>
<protein>
    <submittedName>
        <fullName evidence="1">Uncharacterized protein</fullName>
    </submittedName>
</protein>
<accession>A0A212J4Y1</accession>
<name>A0A212J4Y1_9FIRM</name>
<dbReference type="EMBL" id="FLUN01000001">
    <property type="protein sequence ID" value="SBV94235.1"/>
    <property type="molecule type" value="Genomic_DNA"/>
</dbReference>
<reference evidence="1" key="1">
    <citation type="submission" date="2016-04" db="EMBL/GenBank/DDBJ databases">
        <authorList>
            <person name="Evans L.H."/>
            <person name="Alamgir A."/>
            <person name="Owens N."/>
            <person name="Weber N.D."/>
            <person name="Virtaneva K."/>
            <person name="Barbian K."/>
            <person name="Babar A."/>
            <person name="Rosenke K."/>
        </authorList>
    </citation>
    <scope>NUCLEOTIDE SEQUENCE</scope>
    <source>
        <strain evidence="1">86</strain>
    </source>
</reference>
<gene>
    <name evidence="1" type="ORF">KL86CLO1_10486</name>
</gene>
<sequence>MKNWMTIGNMHINLDRITGFKWDNENLFLQDESGHIFEIPDETGEWYRALCTIVQVTPSELHYQEVL</sequence>
<evidence type="ECO:0000313" key="1">
    <source>
        <dbReference type="EMBL" id="SBV94235.1"/>
    </source>
</evidence>
<proteinExistence type="predicted"/>
<organism evidence="1">
    <name type="scientific">uncultured Eubacteriales bacterium</name>
    <dbReference type="NCBI Taxonomy" id="172733"/>
    <lineage>
        <taxon>Bacteria</taxon>
        <taxon>Bacillati</taxon>
        <taxon>Bacillota</taxon>
        <taxon>Clostridia</taxon>
        <taxon>Eubacteriales</taxon>
        <taxon>environmental samples</taxon>
    </lineage>
</organism>